<feature type="transmembrane region" description="Helical" evidence="1">
    <location>
        <begin position="306"/>
        <end position="325"/>
    </location>
</feature>
<evidence type="ECO:0000313" key="2">
    <source>
        <dbReference type="EMBL" id="TGL58872.1"/>
    </source>
</evidence>
<feature type="transmembrane region" description="Helical" evidence="1">
    <location>
        <begin position="106"/>
        <end position="125"/>
    </location>
</feature>
<feature type="transmembrane region" description="Helical" evidence="1">
    <location>
        <begin position="392"/>
        <end position="408"/>
    </location>
</feature>
<protein>
    <recommendedName>
        <fullName evidence="4">Glycosyltransferase RgtA/B/C/D-like domain-containing protein</fullName>
    </recommendedName>
</protein>
<organism evidence="2 3">
    <name type="scientific">Leptospira sarikeiensis</name>
    <dbReference type="NCBI Taxonomy" id="2484943"/>
    <lineage>
        <taxon>Bacteria</taxon>
        <taxon>Pseudomonadati</taxon>
        <taxon>Spirochaetota</taxon>
        <taxon>Spirochaetia</taxon>
        <taxon>Leptospirales</taxon>
        <taxon>Leptospiraceae</taxon>
        <taxon>Leptospira</taxon>
    </lineage>
</organism>
<dbReference type="AlphaFoldDB" id="A0A4R9JZR3"/>
<keyword evidence="3" id="KW-1185">Reference proteome</keyword>
<dbReference type="EMBL" id="RQGF01000035">
    <property type="protein sequence ID" value="TGL58872.1"/>
    <property type="molecule type" value="Genomic_DNA"/>
</dbReference>
<dbReference type="OrthoDB" id="8479022at2"/>
<feature type="transmembrane region" description="Helical" evidence="1">
    <location>
        <begin position="367"/>
        <end position="385"/>
    </location>
</feature>
<feature type="transmembrane region" description="Helical" evidence="1">
    <location>
        <begin position="181"/>
        <end position="210"/>
    </location>
</feature>
<feature type="transmembrane region" description="Helical" evidence="1">
    <location>
        <begin position="132"/>
        <end position="148"/>
    </location>
</feature>
<keyword evidence="1" id="KW-0812">Transmembrane</keyword>
<gene>
    <name evidence="2" type="ORF">EHQ64_17675</name>
</gene>
<feature type="transmembrane region" description="Helical" evidence="1">
    <location>
        <begin position="34"/>
        <end position="56"/>
    </location>
</feature>
<keyword evidence="1" id="KW-1133">Transmembrane helix</keyword>
<dbReference type="RefSeq" id="WP_135651118.1">
    <property type="nucleotide sequence ID" value="NZ_RQGF01000035.1"/>
</dbReference>
<name>A0A4R9JZR3_9LEPT</name>
<reference evidence="2" key="1">
    <citation type="journal article" date="2019" name="PLoS Negl. Trop. Dis.">
        <title>Revisiting the worldwide diversity of Leptospira species in the environment.</title>
        <authorList>
            <person name="Vincent A.T."/>
            <person name="Schiettekatte O."/>
            <person name="Bourhy P."/>
            <person name="Veyrier F.J."/>
            <person name="Picardeau M."/>
        </authorList>
    </citation>
    <scope>NUCLEOTIDE SEQUENCE [LARGE SCALE GENOMIC DNA]</scope>
    <source>
        <strain evidence="2">201702455</strain>
    </source>
</reference>
<proteinExistence type="predicted"/>
<accession>A0A4R9JZR3</accession>
<evidence type="ECO:0000256" key="1">
    <source>
        <dbReference type="SAM" id="Phobius"/>
    </source>
</evidence>
<feature type="transmembrane region" description="Helical" evidence="1">
    <location>
        <begin position="222"/>
        <end position="244"/>
    </location>
</feature>
<feature type="transmembrane region" description="Helical" evidence="1">
    <location>
        <begin position="345"/>
        <end position="361"/>
    </location>
</feature>
<sequence length="569" mass="66140">MNKSEIYSKFENLIGYLHRLNVNIELWSPRSADIIIPIFVFIFGFFYNLHFALIGFQPLDGSIVFDGGWKILNGQIPFRDFSSPAGTTPSLIQAIFFLFGVGWIQYFAHSSFFNGLFGVISYIWFRKEGGNILLSGSLSFLSVLFFYPPVGFPFIETHSIFFSILMLLMASLAVREPRFIYIFGIFSAFLLGFLSKQIPITILALGVPILLIRVKSKDLKRILLYSAYSIIILTVAIFLINWILGIDWREEFFYLFQITFGTGQDRFSGIQAITQNQSSGSLSIKSAFVVLKFLFDFILVFDPHKYSVKLFYLLLISTGVILYYLKKKKDRFEVSEERIKSISQILLALLFFSSAVFYSAVSKNQPQIGFVQFFFFFAFICLSFSKSTRTPYYLILLILSFLITKEFHSNVNKTRMANDMMYVEPTEKIDLGYFEFKWRLPDIYEKRVSYSDYKSFTEFAKKNPENILYLGDMTAFLGLSGKRSYFPALWYHTDLSIPSSKFKTQHETFQKKVLENIRTYQIKYIVFEGSQDKFSEMTSLKDLEMIEEYISKNEKDRSKIGNLIIVRIF</sequence>
<comment type="caution">
    <text evidence="2">The sequence shown here is derived from an EMBL/GenBank/DDBJ whole genome shotgun (WGS) entry which is preliminary data.</text>
</comment>
<dbReference type="Proteomes" id="UP000297762">
    <property type="component" value="Unassembled WGS sequence"/>
</dbReference>
<evidence type="ECO:0008006" key="4">
    <source>
        <dbReference type="Google" id="ProtNLM"/>
    </source>
</evidence>
<keyword evidence="1" id="KW-0472">Membrane</keyword>
<evidence type="ECO:0000313" key="3">
    <source>
        <dbReference type="Proteomes" id="UP000297762"/>
    </source>
</evidence>